<evidence type="ECO:0000313" key="1">
    <source>
        <dbReference type="EMBL" id="KAG0497421.1"/>
    </source>
</evidence>
<dbReference type="EMBL" id="JADCNL010000001">
    <property type="protein sequence ID" value="KAG0497421.1"/>
    <property type="molecule type" value="Genomic_DNA"/>
</dbReference>
<gene>
    <name evidence="1" type="ORF">HPP92_002112</name>
</gene>
<organism evidence="1 2">
    <name type="scientific">Vanilla planifolia</name>
    <name type="common">Vanilla</name>
    <dbReference type="NCBI Taxonomy" id="51239"/>
    <lineage>
        <taxon>Eukaryota</taxon>
        <taxon>Viridiplantae</taxon>
        <taxon>Streptophyta</taxon>
        <taxon>Embryophyta</taxon>
        <taxon>Tracheophyta</taxon>
        <taxon>Spermatophyta</taxon>
        <taxon>Magnoliopsida</taxon>
        <taxon>Liliopsida</taxon>
        <taxon>Asparagales</taxon>
        <taxon>Orchidaceae</taxon>
        <taxon>Vanilloideae</taxon>
        <taxon>Vanilleae</taxon>
        <taxon>Vanilla</taxon>
    </lineage>
</organism>
<proteinExistence type="predicted"/>
<evidence type="ECO:0000313" key="2">
    <source>
        <dbReference type="Proteomes" id="UP000636800"/>
    </source>
</evidence>
<sequence>MDDRHNGSEKPAIDDIVPTTQMLEVITGEPLPRVNEDREKSVDWYKGRRFVLNISSDFVAGPPGDGASTGALELGANIISCTSTDNSSDSWFQVAYQVL</sequence>
<comment type="caution">
    <text evidence="1">The sequence shown here is derived from an EMBL/GenBank/DDBJ whole genome shotgun (WGS) entry which is preliminary data.</text>
</comment>
<dbReference type="Proteomes" id="UP000636800">
    <property type="component" value="Chromosome 1"/>
</dbReference>
<keyword evidence="2" id="KW-1185">Reference proteome</keyword>
<reference evidence="1 2" key="1">
    <citation type="journal article" date="2020" name="Nat. Food">
        <title>A phased Vanilla planifolia genome enables genetic improvement of flavour and production.</title>
        <authorList>
            <person name="Hasing T."/>
            <person name="Tang H."/>
            <person name="Brym M."/>
            <person name="Khazi F."/>
            <person name="Huang T."/>
            <person name="Chambers A.H."/>
        </authorList>
    </citation>
    <scope>NUCLEOTIDE SEQUENCE [LARGE SCALE GENOMIC DNA]</scope>
    <source>
        <tissue evidence="1">Leaf</tissue>
    </source>
</reference>
<protein>
    <submittedName>
        <fullName evidence="1">Uncharacterized protein</fullName>
    </submittedName>
</protein>
<name>A0A835RSD3_VANPL</name>
<accession>A0A835RSD3</accession>
<dbReference type="AlphaFoldDB" id="A0A835RSD3"/>